<evidence type="ECO:0000313" key="2">
    <source>
        <dbReference type="Proteomes" id="UP000269542"/>
    </source>
</evidence>
<evidence type="ECO:0000313" key="1">
    <source>
        <dbReference type="EMBL" id="VEI13427.1"/>
    </source>
</evidence>
<name>A0A448PES5_9ACTO</name>
<dbReference type="Proteomes" id="UP000269542">
    <property type="component" value="Chromosome"/>
</dbReference>
<accession>A0A448PES5</accession>
<keyword evidence="2" id="KW-1185">Reference proteome</keyword>
<reference evidence="1 2" key="1">
    <citation type="submission" date="2018-12" db="EMBL/GenBank/DDBJ databases">
        <authorList>
            <consortium name="Pathogen Informatics"/>
        </authorList>
    </citation>
    <scope>NUCLEOTIDE SEQUENCE [LARGE SCALE GENOMIC DNA]</scope>
    <source>
        <strain evidence="1 2">NCTC13354</strain>
    </source>
</reference>
<protein>
    <submittedName>
        <fullName evidence="1">Uncharacterized protein</fullName>
    </submittedName>
</protein>
<gene>
    <name evidence="1" type="ORF">NCTC13354_01142</name>
</gene>
<organism evidence="1 2">
    <name type="scientific">Trueperella bialowiezensis</name>
    <dbReference type="NCBI Taxonomy" id="312285"/>
    <lineage>
        <taxon>Bacteria</taxon>
        <taxon>Bacillati</taxon>
        <taxon>Actinomycetota</taxon>
        <taxon>Actinomycetes</taxon>
        <taxon>Actinomycetales</taxon>
        <taxon>Actinomycetaceae</taxon>
        <taxon>Trueperella</taxon>
    </lineage>
</organism>
<proteinExistence type="predicted"/>
<dbReference type="AlphaFoldDB" id="A0A448PES5"/>
<dbReference type="KEGG" id="tbw:NCTC13354_01142"/>
<sequence>MPVTDSISFVRASFDDVVDQFDTWRFPSKFHTMSIRTSPGSFEENLIGLQPLLGEPDYLLMATVPDEWTAILTNRAILQEQELLSHRIGLTLKKDTVDVSLIWPSPKSGIRNFTDFGAWLQYNKNAGSLPIEHRYVSVFQSDLGLKWNRPYLVEQSLTPFPWAPAARPDADPFEVFNPDLLVDYCHQMGIDVFNEGFYADRAARVTDDNLLEKIKQVASNSTYEAAQKYAGIDSLVLP</sequence>
<dbReference type="EMBL" id="LR134476">
    <property type="protein sequence ID" value="VEI13427.1"/>
    <property type="molecule type" value="Genomic_DNA"/>
</dbReference>